<accession>A0A9X4JWE4</accession>
<dbReference type="EMBL" id="JAKOAV010000055">
    <property type="protein sequence ID" value="MDF9409971.1"/>
    <property type="molecule type" value="Genomic_DNA"/>
</dbReference>
<dbReference type="Pfam" id="PF03460">
    <property type="entry name" value="NIR_SIR_ferr"/>
    <property type="match status" value="1"/>
</dbReference>
<keyword evidence="3" id="KW-1185">Reference proteome</keyword>
<evidence type="ECO:0000313" key="2">
    <source>
        <dbReference type="EMBL" id="MDF9409971.1"/>
    </source>
</evidence>
<dbReference type="RefSeq" id="WP_277445502.1">
    <property type="nucleotide sequence ID" value="NZ_JAKOAV010000055.1"/>
</dbReference>
<evidence type="ECO:0000313" key="3">
    <source>
        <dbReference type="Proteomes" id="UP001154312"/>
    </source>
</evidence>
<dbReference type="GO" id="GO:0016491">
    <property type="term" value="F:oxidoreductase activity"/>
    <property type="evidence" value="ECO:0007669"/>
    <property type="project" value="InterPro"/>
</dbReference>
<reference evidence="2" key="1">
    <citation type="submission" date="2022-02" db="EMBL/GenBank/DDBJ databases">
        <authorList>
            <person name="Leng L."/>
        </authorList>
    </citation>
    <scope>NUCLEOTIDE SEQUENCE</scope>
    <source>
        <strain evidence="2">JI</strain>
    </source>
</reference>
<evidence type="ECO:0000259" key="1">
    <source>
        <dbReference type="Pfam" id="PF03460"/>
    </source>
</evidence>
<dbReference type="AlphaFoldDB" id="A0A9X4JWE4"/>
<sequence>MPEQNIPRGAFIQRDKKTYAIVPRTPAGMVTPEFLETVALVAKKYQIPIIKITSGQRLACCRSVSLSGNE</sequence>
<dbReference type="SUPFAM" id="SSF55124">
    <property type="entry name" value="Nitrite/Sulfite reductase N-terminal domain-like"/>
    <property type="match status" value="1"/>
</dbReference>
<organism evidence="2 3">
    <name type="scientific">Pelotomaculum isophthalicicum JI</name>
    <dbReference type="NCBI Taxonomy" id="947010"/>
    <lineage>
        <taxon>Bacteria</taxon>
        <taxon>Bacillati</taxon>
        <taxon>Bacillota</taxon>
        <taxon>Clostridia</taxon>
        <taxon>Eubacteriales</taxon>
        <taxon>Desulfotomaculaceae</taxon>
        <taxon>Pelotomaculum</taxon>
    </lineage>
</organism>
<comment type="caution">
    <text evidence="2">The sequence shown here is derived from an EMBL/GenBank/DDBJ whole genome shotgun (WGS) entry which is preliminary data.</text>
</comment>
<proteinExistence type="predicted"/>
<dbReference type="InterPro" id="IPR005117">
    <property type="entry name" value="NiRdtase/SiRdtase_haem-b_fer"/>
</dbReference>
<name>A0A9X4JWE4_9FIRM</name>
<feature type="domain" description="Nitrite/Sulfite reductase ferredoxin-like" evidence="1">
    <location>
        <begin position="13"/>
        <end position="58"/>
    </location>
</feature>
<gene>
    <name evidence="2" type="ORF">L7E55_16735</name>
</gene>
<dbReference type="Proteomes" id="UP001154312">
    <property type="component" value="Unassembled WGS sequence"/>
</dbReference>
<protein>
    <recommendedName>
        <fullName evidence="1">Nitrite/Sulfite reductase ferredoxin-like domain-containing protein</fullName>
    </recommendedName>
</protein>
<dbReference type="InterPro" id="IPR036136">
    <property type="entry name" value="Nit/Sulf_reduc_fer-like_dom_sf"/>
</dbReference>